<proteinExistence type="inferred from homology"/>
<dbReference type="Pfam" id="PF00011">
    <property type="entry name" value="HSP20"/>
    <property type="match status" value="1"/>
</dbReference>
<dbReference type="Gene3D" id="2.60.40.790">
    <property type="match status" value="1"/>
</dbReference>
<comment type="caution">
    <text evidence="6">The sequence shown here is derived from an EMBL/GenBank/DDBJ whole genome shotgun (WGS) entry which is preliminary data.</text>
</comment>
<feature type="compositionally biased region" description="Polar residues" evidence="3">
    <location>
        <begin position="26"/>
        <end position="36"/>
    </location>
</feature>
<dbReference type="SUPFAM" id="SSF49764">
    <property type="entry name" value="HSP20-like chaperones"/>
    <property type="match status" value="1"/>
</dbReference>
<protein>
    <submittedName>
        <fullName evidence="6">Heat-shock protein</fullName>
    </submittedName>
</protein>
<dbReference type="CDD" id="cd06464">
    <property type="entry name" value="ACD_sHsps-like"/>
    <property type="match status" value="1"/>
</dbReference>
<evidence type="ECO:0000313" key="6">
    <source>
        <dbReference type="EMBL" id="PJZ72805.1"/>
    </source>
</evidence>
<reference evidence="7 8" key="1">
    <citation type="submission" date="2017-07" db="EMBL/GenBank/DDBJ databases">
        <title>Leptospira spp. isolated from tropical soils.</title>
        <authorList>
            <person name="Thibeaux R."/>
            <person name="Iraola G."/>
            <person name="Ferres I."/>
            <person name="Bierque E."/>
            <person name="Girault D."/>
            <person name="Soupe-Gilbert M.-E."/>
            <person name="Picardeau M."/>
            <person name="Goarant C."/>
        </authorList>
    </citation>
    <scope>NUCLEOTIDE SEQUENCE [LARGE SCALE GENOMIC DNA]</scope>
    <source>
        <strain evidence="6 8">FH1-B-B1</strain>
        <strain evidence="5 7">FH1-B-C1</strain>
    </source>
</reference>
<dbReference type="PANTHER" id="PTHR11527">
    <property type="entry name" value="HEAT-SHOCK PROTEIN 20 FAMILY MEMBER"/>
    <property type="match status" value="1"/>
</dbReference>
<dbReference type="PROSITE" id="PS01031">
    <property type="entry name" value="SHSP"/>
    <property type="match status" value="1"/>
</dbReference>
<dbReference type="Proteomes" id="UP000231990">
    <property type="component" value="Unassembled WGS sequence"/>
</dbReference>
<dbReference type="Proteomes" id="UP000231962">
    <property type="component" value="Unassembled WGS sequence"/>
</dbReference>
<keyword evidence="7" id="KW-1185">Reference proteome</keyword>
<dbReference type="OrthoDB" id="9792695at2"/>
<name>A0A2M9ZLA8_9LEPT</name>
<feature type="region of interest" description="Disordered" evidence="3">
    <location>
        <begin position="1"/>
        <end position="38"/>
    </location>
</feature>
<dbReference type="EMBL" id="NPDY01000004">
    <property type="protein sequence ID" value="PJZ70311.1"/>
    <property type="molecule type" value="Genomic_DNA"/>
</dbReference>
<evidence type="ECO:0000256" key="2">
    <source>
        <dbReference type="RuleBase" id="RU003616"/>
    </source>
</evidence>
<sequence>MSTSDLKKQETKAQNISETKSEVTRETTGNKPTYTPSVDIYSNDDRHLLVLDLPGVKEGDLEITLDKDELLIYGKTTLPETTGELRYSEYRPGNFRRSFILSEPVEEENISAVLKNGVLNISLQRKKSQPRKVEIKTTD</sequence>
<feature type="domain" description="SHSP" evidence="4">
    <location>
        <begin position="29"/>
        <end position="138"/>
    </location>
</feature>
<evidence type="ECO:0000313" key="5">
    <source>
        <dbReference type="EMBL" id="PJZ70311.1"/>
    </source>
</evidence>
<gene>
    <name evidence="5" type="ORF">CH360_06840</name>
    <name evidence="6" type="ORF">CH373_12130</name>
</gene>
<evidence type="ECO:0000256" key="3">
    <source>
        <dbReference type="SAM" id="MobiDB-lite"/>
    </source>
</evidence>
<evidence type="ECO:0000313" key="7">
    <source>
        <dbReference type="Proteomes" id="UP000231962"/>
    </source>
</evidence>
<dbReference type="InterPro" id="IPR008978">
    <property type="entry name" value="HSP20-like_chaperone"/>
</dbReference>
<evidence type="ECO:0000259" key="4">
    <source>
        <dbReference type="PROSITE" id="PS01031"/>
    </source>
</evidence>
<comment type="similarity">
    <text evidence="1 2">Belongs to the small heat shock protein (HSP20) family.</text>
</comment>
<dbReference type="EMBL" id="NPDZ01000007">
    <property type="protein sequence ID" value="PJZ72805.1"/>
    <property type="molecule type" value="Genomic_DNA"/>
</dbReference>
<accession>A0A2M9ZLA8</accession>
<organism evidence="6 8">
    <name type="scientific">Leptospira perolatii</name>
    <dbReference type="NCBI Taxonomy" id="2023191"/>
    <lineage>
        <taxon>Bacteria</taxon>
        <taxon>Pseudomonadati</taxon>
        <taxon>Spirochaetota</taxon>
        <taxon>Spirochaetia</taxon>
        <taxon>Leptospirales</taxon>
        <taxon>Leptospiraceae</taxon>
        <taxon>Leptospira</taxon>
    </lineage>
</organism>
<dbReference type="RefSeq" id="WP_100713273.1">
    <property type="nucleotide sequence ID" value="NZ_NPDY01000004.1"/>
</dbReference>
<dbReference type="AlphaFoldDB" id="A0A2M9ZLA8"/>
<evidence type="ECO:0000256" key="1">
    <source>
        <dbReference type="PROSITE-ProRule" id="PRU00285"/>
    </source>
</evidence>
<evidence type="ECO:0000313" key="8">
    <source>
        <dbReference type="Proteomes" id="UP000231990"/>
    </source>
</evidence>
<dbReference type="InterPro" id="IPR002068">
    <property type="entry name" value="A-crystallin/Hsp20_dom"/>
</dbReference>
<feature type="compositionally biased region" description="Basic and acidic residues" evidence="3">
    <location>
        <begin position="1"/>
        <end position="11"/>
    </location>
</feature>
<dbReference type="InterPro" id="IPR031107">
    <property type="entry name" value="Small_HSP"/>
</dbReference>